<dbReference type="EMBL" id="DWYS01000145">
    <property type="protein sequence ID" value="HJB08616.1"/>
    <property type="molecule type" value="Genomic_DNA"/>
</dbReference>
<evidence type="ECO:0000313" key="2">
    <source>
        <dbReference type="Proteomes" id="UP000886804"/>
    </source>
</evidence>
<dbReference type="Pfam" id="PF09684">
    <property type="entry name" value="Tail_P2_I"/>
    <property type="match status" value="1"/>
</dbReference>
<evidence type="ECO:0000313" key="1">
    <source>
        <dbReference type="EMBL" id="HJB08616.1"/>
    </source>
</evidence>
<comment type="caution">
    <text evidence="1">The sequence shown here is derived from an EMBL/GenBank/DDBJ whole genome shotgun (WGS) entry which is preliminary data.</text>
</comment>
<reference evidence="1" key="2">
    <citation type="submission" date="2021-04" db="EMBL/GenBank/DDBJ databases">
        <authorList>
            <person name="Gilroy R."/>
        </authorList>
    </citation>
    <scope>NUCLEOTIDE SEQUENCE</scope>
    <source>
        <strain evidence="1">CHK188-4685</strain>
    </source>
</reference>
<protein>
    <submittedName>
        <fullName evidence="1">Phage tail protein</fullName>
    </submittedName>
</protein>
<organism evidence="1 2">
    <name type="scientific">Candidatus Enterocloster faecavium</name>
    <dbReference type="NCBI Taxonomy" id="2838560"/>
    <lineage>
        <taxon>Bacteria</taxon>
        <taxon>Bacillati</taxon>
        <taxon>Bacillota</taxon>
        <taxon>Clostridia</taxon>
        <taxon>Lachnospirales</taxon>
        <taxon>Lachnospiraceae</taxon>
        <taxon>Enterocloster</taxon>
    </lineage>
</organism>
<dbReference type="InterPro" id="IPR006521">
    <property type="entry name" value="Tail_protein_I"/>
</dbReference>
<dbReference type="AlphaFoldDB" id="A0A9D2RML7"/>
<dbReference type="Proteomes" id="UP000886804">
    <property type="component" value="Unassembled WGS sequence"/>
</dbReference>
<proteinExistence type="predicted"/>
<accession>A0A9D2RML7</accession>
<name>A0A9D2RML7_9FIRM</name>
<gene>
    <name evidence="1" type="ORF">H9716_12275</name>
</gene>
<reference evidence="1" key="1">
    <citation type="journal article" date="2021" name="PeerJ">
        <title>Extensive microbial diversity within the chicken gut microbiome revealed by metagenomics and culture.</title>
        <authorList>
            <person name="Gilroy R."/>
            <person name="Ravi A."/>
            <person name="Getino M."/>
            <person name="Pursley I."/>
            <person name="Horton D.L."/>
            <person name="Alikhan N.F."/>
            <person name="Baker D."/>
            <person name="Gharbi K."/>
            <person name="Hall N."/>
            <person name="Watson M."/>
            <person name="Adriaenssens E.M."/>
            <person name="Foster-Nyarko E."/>
            <person name="Jarju S."/>
            <person name="Secka A."/>
            <person name="Antonio M."/>
            <person name="Oren A."/>
            <person name="Chaudhuri R.R."/>
            <person name="La Ragione R."/>
            <person name="Hildebrand F."/>
            <person name="Pallen M.J."/>
        </authorList>
    </citation>
    <scope>NUCLEOTIDE SEQUENCE</scope>
    <source>
        <strain evidence="1">CHK188-4685</strain>
    </source>
</reference>
<sequence>MTDFKDADLLSVLPESLSRPETQALSAAIRVGLLRLQDYSRAISMYAALRDLPDEVLNLLAVELRTQYYDPAAKRKKREDMVRQTIAWYFRGGTGAVLTEYLATLYQGGRLKEWYDYGGAPYFFKAVVELALDDEIRPGDGERIAERINTYKNVRSWLEDLAFHIGADFSVSISYRNHVRFITGFYPRYNLGYLKLDGRWALDGTRKLNGYDSNQLLDFYPVRMRVQASGKADIRAGASEIRMVSKAQAQAETREALSVRAEASEDVKVQEEVGIRTVVKWQARTESSMTKHRYLDGGWVLSGSRKLDGGHYSL</sequence>